<accession>A0A1M6QA10</accession>
<dbReference type="EMBL" id="FRAU01000001">
    <property type="protein sequence ID" value="SHK17124.1"/>
    <property type="molecule type" value="Genomic_DNA"/>
</dbReference>
<organism evidence="2 3">
    <name type="scientific">Rhodothermus profundi</name>
    <dbReference type="NCBI Taxonomy" id="633813"/>
    <lineage>
        <taxon>Bacteria</taxon>
        <taxon>Pseudomonadati</taxon>
        <taxon>Rhodothermota</taxon>
        <taxon>Rhodothermia</taxon>
        <taxon>Rhodothermales</taxon>
        <taxon>Rhodothermaceae</taxon>
        <taxon>Rhodothermus</taxon>
    </lineage>
</organism>
<gene>
    <name evidence="2" type="ORF">SAMN04488087_0533</name>
</gene>
<dbReference type="Proteomes" id="UP000185812">
    <property type="component" value="Unassembled WGS sequence"/>
</dbReference>
<evidence type="ECO:0000313" key="3">
    <source>
        <dbReference type="Proteomes" id="UP000185812"/>
    </source>
</evidence>
<dbReference type="Gene3D" id="3.30.1050.10">
    <property type="entry name" value="SCP2 sterol-binding domain"/>
    <property type="match status" value="1"/>
</dbReference>
<dbReference type="PANTHER" id="PTHR10094">
    <property type="entry name" value="STEROL CARRIER PROTEIN 2 SCP-2 FAMILY PROTEIN"/>
    <property type="match status" value="1"/>
</dbReference>
<dbReference type="InterPro" id="IPR003033">
    <property type="entry name" value="SCP2_sterol-bd_dom"/>
</dbReference>
<reference evidence="3" key="1">
    <citation type="submission" date="2016-11" db="EMBL/GenBank/DDBJ databases">
        <authorList>
            <person name="Varghese N."/>
            <person name="Submissions S."/>
        </authorList>
    </citation>
    <scope>NUCLEOTIDE SEQUENCE [LARGE SCALE GENOMIC DNA]</scope>
    <source>
        <strain evidence="3">DSM 22212</strain>
    </source>
</reference>
<protein>
    <submittedName>
        <fullName evidence="2">SCP-2 sterol transfer family protein</fullName>
    </submittedName>
</protein>
<dbReference type="AlphaFoldDB" id="A0A1M6QA10"/>
<dbReference type="PANTHER" id="PTHR10094:SF25">
    <property type="entry name" value="SCP2 STEROL-BINDING DOMAIN-CONTAINING PROTEIN 1"/>
    <property type="match status" value="1"/>
</dbReference>
<name>A0A1M6QA10_9BACT</name>
<dbReference type="OrthoDB" id="9804656at2"/>
<dbReference type="STRING" id="633813.SAMN04488087_0533"/>
<evidence type="ECO:0000313" key="2">
    <source>
        <dbReference type="EMBL" id="SHK17124.1"/>
    </source>
</evidence>
<dbReference type="Pfam" id="PF02036">
    <property type="entry name" value="SCP2"/>
    <property type="match status" value="1"/>
</dbReference>
<dbReference type="GO" id="GO:0005829">
    <property type="term" value="C:cytosol"/>
    <property type="evidence" value="ECO:0007669"/>
    <property type="project" value="TreeGrafter"/>
</dbReference>
<proteinExistence type="predicted"/>
<feature type="domain" description="SCP2" evidence="1">
    <location>
        <begin position="18"/>
        <end position="108"/>
    </location>
</feature>
<dbReference type="SUPFAM" id="SSF55718">
    <property type="entry name" value="SCP-like"/>
    <property type="match status" value="1"/>
</dbReference>
<keyword evidence="3" id="KW-1185">Reference proteome</keyword>
<evidence type="ECO:0000259" key="1">
    <source>
        <dbReference type="Pfam" id="PF02036"/>
    </source>
</evidence>
<dbReference type="InterPro" id="IPR036527">
    <property type="entry name" value="SCP2_sterol-bd_dom_sf"/>
</dbReference>
<sequence>MPQYNSIPEVLESYKERFLPDQAAGVEGVVQLNLTGEGGGTYYMVIKDGTLEIKEGTHENPTVTVTTSAENWLKINNGKANPMSLMMMGKLKVSGSLPMAMKFQSLFRTG</sequence>